<dbReference type="GO" id="GO:0031072">
    <property type="term" value="F:heat shock protein binding"/>
    <property type="evidence" value="ECO:0007669"/>
    <property type="project" value="InterPro"/>
</dbReference>
<keyword evidence="5 7" id="KW-0862">Zinc</keyword>
<protein>
    <submittedName>
        <fullName evidence="10">J domain-containing protein</fullName>
    </submittedName>
</protein>
<dbReference type="Gene3D" id="2.10.230.10">
    <property type="entry name" value="Heat shock protein DnaJ, cysteine-rich domain"/>
    <property type="match status" value="1"/>
</dbReference>
<dbReference type="Pfam" id="PF00684">
    <property type="entry name" value="DnaJ_CXXCXGXG"/>
    <property type="match status" value="1"/>
</dbReference>
<dbReference type="PROSITE" id="PS51188">
    <property type="entry name" value="ZF_CR"/>
    <property type="match status" value="1"/>
</dbReference>
<evidence type="ECO:0000256" key="3">
    <source>
        <dbReference type="ARBA" id="ARBA00022737"/>
    </source>
</evidence>
<dbReference type="InterPro" id="IPR036869">
    <property type="entry name" value="J_dom_sf"/>
</dbReference>
<evidence type="ECO:0000256" key="1">
    <source>
        <dbReference type="ARBA" id="ARBA00022705"/>
    </source>
</evidence>
<dbReference type="CDD" id="cd06257">
    <property type="entry name" value="DnaJ"/>
    <property type="match status" value="1"/>
</dbReference>
<feature type="domain" description="CR-type" evidence="9">
    <location>
        <begin position="89"/>
        <end position="167"/>
    </location>
</feature>
<evidence type="ECO:0000256" key="7">
    <source>
        <dbReference type="PROSITE-ProRule" id="PRU00546"/>
    </source>
</evidence>
<reference evidence="10" key="1">
    <citation type="journal article" date="2020" name="mSystems">
        <title>Genome- and Community-Level Interaction Insights into Carbon Utilization and Element Cycling Functions of Hydrothermarchaeota in Hydrothermal Sediment.</title>
        <authorList>
            <person name="Zhou Z."/>
            <person name="Liu Y."/>
            <person name="Xu W."/>
            <person name="Pan J."/>
            <person name="Luo Z.H."/>
            <person name="Li M."/>
        </authorList>
    </citation>
    <scope>NUCLEOTIDE SEQUENCE [LARGE SCALE GENOMIC DNA]</scope>
    <source>
        <strain evidence="10">HyVt-533</strain>
    </source>
</reference>
<dbReference type="GO" id="GO:0051082">
    <property type="term" value="F:unfolded protein binding"/>
    <property type="evidence" value="ECO:0007669"/>
    <property type="project" value="InterPro"/>
</dbReference>
<dbReference type="InterPro" id="IPR008971">
    <property type="entry name" value="HSP40/DnaJ_pept-bd"/>
</dbReference>
<comment type="caution">
    <text evidence="10">The sequence shown here is derived from an EMBL/GenBank/DDBJ whole genome shotgun (WGS) entry which is preliminary data.</text>
</comment>
<dbReference type="CDD" id="cd10719">
    <property type="entry name" value="DnaJ_zf"/>
    <property type="match status" value="1"/>
</dbReference>
<dbReference type="SMART" id="SM00271">
    <property type="entry name" value="DnaJ"/>
    <property type="match status" value="1"/>
</dbReference>
<name>A0A7V5NZB6_9BACT</name>
<dbReference type="EMBL" id="DROK01000120">
    <property type="protein sequence ID" value="HHI96993.1"/>
    <property type="molecule type" value="Genomic_DNA"/>
</dbReference>
<dbReference type="InterPro" id="IPR001623">
    <property type="entry name" value="DnaJ_domain"/>
</dbReference>
<dbReference type="InterPro" id="IPR001305">
    <property type="entry name" value="HSP_DnaJ_Cys-rich_dom"/>
</dbReference>
<organism evidence="10">
    <name type="scientific">Thermodesulfatator atlanticus</name>
    <dbReference type="NCBI Taxonomy" id="501497"/>
    <lineage>
        <taxon>Bacteria</taxon>
        <taxon>Pseudomonadati</taxon>
        <taxon>Thermodesulfobacteriota</taxon>
        <taxon>Thermodesulfobacteria</taxon>
        <taxon>Thermodesulfobacteriales</taxon>
        <taxon>Thermodesulfatatoraceae</taxon>
        <taxon>Thermodesulfatator</taxon>
    </lineage>
</organism>
<feature type="zinc finger region" description="CR-type" evidence="7">
    <location>
        <begin position="89"/>
        <end position="167"/>
    </location>
</feature>
<keyword evidence="1" id="KW-0235">DNA replication</keyword>
<keyword evidence="6" id="KW-0346">Stress response</keyword>
<feature type="domain" description="J" evidence="8">
    <location>
        <begin position="4"/>
        <end position="74"/>
    </location>
</feature>
<evidence type="ECO:0000259" key="8">
    <source>
        <dbReference type="PROSITE" id="PS50076"/>
    </source>
</evidence>
<dbReference type="AlphaFoldDB" id="A0A7V5NZB6"/>
<dbReference type="GO" id="GO:0005737">
    <property type="term" value="C:cytoplasm"/>
    <property type="evidence" value="ECO:0007669"/>
    <property type="project" value="TreeGrafter"/>
</dbReference>
<dbReference type="Pfam" id="PF00226">
    <property type="entry name" value="DnaJ"/>
    <property type="match status" value="1"/>
</dbReference>
<accession>A0A7V5NZB6</accession>
<dbReference type="GO" id="GO:0042026">
    <property type="term" value="P:protein refolding"/>
    <property type="evidence" value="ECO:0007669"/>
    <property type="project" value="TreeGrafter"/>
</dbReference>
<keyword evidence="2 7" id="KW-0479">Metal-binding</keyword>
<dbReference type="SUPFAM" id="SSF46565">
    <property type="entry name" value="Chaperone J-domain"/>
    <property type="match status" value="1"/>
</dbReference>
<dbReference type="PRINTS" id="PR00625">
    <property type="entry name" value="JDOMAIN"/>
</dbReference>
<sequence>MKFDPYRILGISPGADIEEIRRAFREKARRFHPDLGGQKELFLALKRSYEILQARHAPARLEIFKGRPQGDHYVLSFLDVTAREVAVGAAVTVVIPDKPVPCPHCGGSGHNPAGPKRKCLFCEGEGMIEFSGPERRLRIVCPRCGGKGEILVDICPKCRGKGELSGEKELELSLPLGARPGDILYLPPGAGGEVAVFFELQVHPSGCLNFEGERLVSRALIPFWRFALREKISIETLEGPEDLDLPADFQPGQTLVLPRRGPWRADGSREDLYVKIDVFFPSDFSPKARNKLKELAEFLEKEEKDAPSGRDRN</sequence>
<proteinExistence type="predicted"/>
<evidence type="ECO:0000256" key="5">
    <source>
        <dbReference type="ARBA" id="ARBA00022833"/>
    </source>
</evidence>
<dbReference type="PROSITE" id="PS50076">
    <property type="entry name" value="DNAJ_2"/>
    <property type="match status" value="1"/>
</dbReference>
<dbReference type="SUPFAM" id="SSF49493">
    <property type="entry name" value="HSP40/DnaJ peptide-binding domain"/>
    <property type="match status" value="1"/>
</dbReference>
<dbReference type="Proteomes" id="UP000886101">
    <property type="component" value="Unassembled WGS sequence"/>
</dbReference>
<keyword evidence="3" id="KW-0677">Repeat</keyword>
<dbReference type="SUPFAM" id="SSF57938">
    <property type="entry name" value="DnaJ/Hsp40 cysteine-rich domain"/>
    <property type="match status" value="1"/>
</dbReference>
<dbReference type="GO" id="GO:0006260">
    <property type="term" value="P:DNA replication"/>
    <property type="evidence" value="ECO:0007669"/>
    <property type="project" value="UniProtKB-KW"/>
</dbReference>
<dbReference type="Pfam" id="PF01556">
    <property type="entry name" value="DnaJ_C"/>
    <property type="match status" value="1"/>
</dbReference>
<keyword evidence="4 7" id="KW-0863">Zinc-finger</keyword>
<evidence type="ECO:0000313" key="10">
    <source>
        <dbReference type="EMBL" id="HHI96993.1"/>
    </source>
</evidence>
<dbReference type="GO" id="GO:0008270">
    <property type="term" value="F:zinc ion binding"/>
    <property type="evidence" value="ECO:0007669"/>
    <property type="project" value="UniProtKB-KW"/>
</dbReference>
<gene>
    <name evidence="10" type="ORF">ENJ96_04000</name>
</gene>
<dbReference type="Gene3D" id="1.10.287.110">
    <property type="entry name" value="DnaJ domain"/>
    <property type="match status" value="1"/>
</dbReference>
<evidence type="ECO:0000256" key="6">
    <source>
        <dbReference type="ARBA" id="ARBA00023016"/>
    </source>
</evidence>
<evidence type="ECO:0000259" key="9">
    <source>
        <dbReference type="PROSITE" id="PS51188"/>
    </source>
</evidence>
<dbReference type="Gene3D" id="2.60.260.20">
    <property type="entry name" value="Urease metallochaperone UreE, N-terminal domain"/>
    <property type="match status" value="2"/>
</dbReference>
<dbReference type="PANTHER" id="PTHR43096">
    <property type="entry name" value="DNAJ HOMOLOG 1, MITOCHONDRIAL-RELATED"/>
    <property type="match status" value="1"/>
</dbReference>
<dbReference type="InterPro" id="IPR002939">
    <property type="entry name" value="DnaJ_C"/>
</dbReference>
<dbReference type="PANTHER" id="PTHR43096:SF10">
    <property type="entry name" value="CHAPERONE PROTEIN DNAJ A6, CHLOROPLASTIC"/>
    <property type="match status" value="1"/>
</dbReference>
<dbReference type="InterPro" id="IPR036410">
    <property type="entry name" value="HSP_DnaJ_Cys-rich_dom_sf"/>
</dbReference>
<evidence type="ECO:0000256" key="2">
    <source>
        <dbReference type="ARBA" id="ARBA00022723"/>
    </source>
</evidence>
<evidence type="ECO:0000256" key="4">
    <source>
        <dbReference type="ARBA" id="ARBA00022771"/>
    </source>
</evidence>